<reference evidence="1" key="1">
    <citation type="submission" date="2014-09" db="EMBL/GenBank/DDBJ databases">
        <authorList>
            <person name="Magalhaes I.L.F."/>
            <person name="Oliveira U."/>
            <person name="Santos F.R."/>
            <person name="Vidigal T.H.D.A."/>
            <person name="Brescovit A.D."/>
            <person name="Santos A.J."/>
        </authorList>
    </citation>
    <scope>NUCLEOTIDE SEQUENCE</scope>
    <source>
        <tissue evidence="1">Shoot tissue taken approximately 20 cm above the soil surface</tissue>
    </source>
</reference>
<proteinExistence type="predicted"/>
<protein>
    <submittedName>
        <fullName evidence="1">Uncharacterized protein</fullName>
    </submittedName>
</protein>
<organism evidence="1">
    <name type="scientific">Arundo donax</name>
    <name type="common">Giant reed</name>
    <name type="synonym">Donax arundinaceus</name>
    <dbReference type="NCBI Taxonomy" id="35708"/>
    <lineage>
        <taxon>Eukaryota</taxon>
        <taxon>Viridiplantae</taxon>
        <taxon>Streptophyta</taxon>
        <taxon>Embryophyta</taxon>
        <taxon>Tracheophyta</taxon>
        <taxon>Spermatophyta</taxon>
        <taxon>Magnoliopsida</taxon>
        <taxon>Liliopsida</taxon>
        <taxon>Poales</taxon>
        <taxon>Poaceae</taxon>
        <taxon>PACMAD clade</taxon>
        <taxon>Arundinoideae</taxon>
        <taxon>Arundineae</taxon>
        <taxon>Arundo</taxon>
    </lineage>
</organism>
<accession>A0A0A8Y777</accession>
<name>A0A0A8Y777_ARUDO</name>
<dbReference type="EMBL" id="GBRH01275941">
    <property type="protein sequence ID" value="JAD21954.1"/>
    <property type="molecule type" value="Transcribed_RNA"/>
</dbReference>
<evidence type="ECO:0000313" key="1">
    <source>
        <dbReference type="EMBL" id="JAD21954.1"/>
    </source>
</evidence>
<dbReference type="AlphaFoldDB" id="A0A0A8Y777"/>
<reference evidence="1" key="2">
    <citation type="journal article" date="2015" name="Data Brief">
        <title>Shoot transcriptome of the giant reed, Arundo donax.</title>
        <authorList>
            <person name="Barrero R.A."/>
            <person name="Guerrero F.D."/>
            <person name="Moolhuijzen P."/>
            <person name="Goolsby J.A."/>
            <person name="Tidwell J."/>
            <person name="Bellgard S.E."/>
            <person name="Bellgard M.I."/>
        </authorList>
    </citation>
    <scope>NUCLEOTIDE SEQUENCE</scope>
    <source>
        <tissue evidence="1">Shoot tissue taken approximately 20 cm above the soil surface</tissue>
    </source>
</reference>
<sequence length="42" mass="4817">MYLHCTPLIFGPHPHYLIDSYVNSICLTTREVINASYHGLLL</sequence>